<feature type="repeat" description="ANK" evidence="3">
    <location>
        <begin position="457"/>
        <end position="489"/>
    </location>
</feature>
<dbReference type="PROSITE" id="PS50297">
    <property type="entry name" value="ANK_REP_REGION"/>
    <property type="match status" value="7"/>
</dbReference>
<feature type="region of interest" description="Disordered" evidence="5">
    <location>
        <begin position="725"/>
        <end position="893"/>
    </location>
</feature>
<feature type="repeat" description="ANK" evidence="3">
    <location>
        <begin position="491"/>
        <end position="516"/>
    </location>
</feature>
<dbReference type="OrthoDB" id="2499658at2759"/>
<keyword evidence="4" id="KW-0175">Coiled coil</keyword>
<dbReference type="PANTHER" id="PTHR24198:SF165">
    <property type="entry name" value="ANKYRIN REPEAT-CONTAINING PROTEIN-RELATED"/>
    <property type="match status" value="1"/>
</dbReference>
<organism evidence="6 7">
    <name type="scientific">Symbiodinium natans</name>
    <dbReference type="NCBI Taxonomy" id="878477"/>
    <lineage>
        <taxon>Eukaryota</taxon>
        <taxon>Sar</taxon>
        <taxon>Alveolata</taxon>
        <taxon>Dinophyceae</taxon>
        <taxon>Suessiales</taxon>
        <taxon>Symbiodiniaceae</taxon>
        <taxon>Symbiodinium</taxon>
    </lineage>
</organism>
<feature type="repeat" description="ANK" evidence="3">
    <location>
        <begin position="633"/>
        <end position="665"/>
    </location>
</feature>
<gene>
    <name evidence="6" type="primary">ANK1</name>
    <name evidence="6" type="ORF">SNAT2548_LOCUS4228</name>
</gene>
<evidence type="ECO:0000256" key="5">
    <source>
        <dbReference type="SAM" id="MobiDB-lite"/>
    </source>
</evidence>
<keyword evidence="2 3" id="KW-0040">ANK repeat</keyword>
<feature type="compositionally biased region" description="Low complexity" evidence="5">
    <location>
        <begin position="736"/>
        <end position="746"/>
    </location>
</feature>
<dbReference type="Proteomes" id="UP000604046">
    <property type="component" value="Unassembled WGS sequence"/>
</dbReference>
<keyword evidence="7" id="KW-1185">Reference proteome</keyword>
<dbReference type="SUPFAM" id="SSF48403">
    <property type="entry name" value="Ankyrin repeat"/>
    <property type="match status" value="1"/>
</dbReference>
<evidence type="ECO:0000256" key="2">
    <source>
        <dbReference type="ARBA" id="ARBA00023043"/>
    </source>
</evidence>
<evidence type="ECO:0000313" key="6">
    <source>
        <dbReference type="EMBL" id="CAE7034953.1"/>
    </source>
</evidence>
<feature type="coiled-coil region" evidence="4">
    <location>
        <begin position="24"/>
        <end position="51"/>
    </location>
</feature>
<name>A0A812IGT9_9DINO</name>
<protein>
    <submittedName>
        <fullName evidence="6">ANK1 protein</fullName>
    </submittedName>
</protein>
<dbReference type="PROSITE" id="PS50088">
    <property type="entry name" value="ANK_REPEAT"/>
    <property type="match status" value="7"/>
</dbReference>
<dbReference type="PANTHER" id="PTHR24198">
    <property type="entry name" value="ANKYRIN REPEAT AND PROTEIN KINASE DOMAIN-CONTAINING PROTEIN"/>
    <property type="match status" value="1"/>
</dbReference>
<reference evidence="6" key="1">
    <citation type="submission" date="2021-02" db="EMBL/GenBank/DDBJ databases">
        <authorList>
            <person name="Dougan E. K."/>
            <person name="Rhodes N."/>
            <person name="Thang M."/>
            <person name="Chan C."/>
        </authorList>
    </citation>
    <scope>NUCLEOTIDE SEQUENCE</scope>
</reference>
<accession>A0A812IGT9</accession>
<evidence type="ECO:0000256" key="3">
    <source>
        <dbReference type="PROSITE-ProRule" id="PRU00023"/>
    </source>
</evidence>
<keyword evidence="1" id="KW-0677">Repeat</keyword>
<dbReference type="EMBL" id="CAJNDS010000258">
    <property type="protein sequence ID" value="CAE7034953.1"/>
    <property type="molecule type" value="Genomic_DNA"/>
</dbReference>
<proteinExistence type="predicted"/>
<feature type="repeat" description="ANK" evidence="3">
    <location>
        <begin position="598"/>
        <end position="626"/>
    </location>
</feature>
<dbReference type="SMART" id="SM00248">
    <property type="entry name" value="ANK"/>
    <property type="match status" value="7"/>
</dbReference>
<dbReference type="PRINTS" id="PR01415">
    <property type="entry name" value="ANKYRIN"/>
</dbReference>
<dbReference type="InterPro" id="IPR011989">
    <property type="entry name" value="ARM-like"/>
</dbReference>
<feature type="repeat" description="ANK" evidence="3">
    <location>
        <begin position="564"/>
        <end position="596"/>
    </location>
</feature>
<comment type="caution">
    <text evidence="6">The sequence shown here is derived from an EMBL/GenBank/DDBJ whole genome shotgun (WGS) entry which is preliminary data.</text>
</comment>
<dbReference type="Pfam" id="PF13637">
    <property type="entry name" value="Ank_4"/>
    <property type="match status" value="1"/>
</dbReference>
<feature type="repeat" description="ANK" evidence="3">
    <location>
        <begin position="666"/>
        <end position="698"/>
    </location>
</feature>
<dbReference type="Gene3D" id="1.25.10.10">
    <property type="entry name" value="Leucine-rich Repeat Variant"/>
    <property type="match status" value="1"/>
</dbReference>
<dbReference type="InterPro" id="IPR016024">
    <property type="entry name" value="ARM-type_fold"/>
</dbReference>
<feature type="coiled-coil region" evidence="4">
    <location>
        <begin position="153"/>
        <end position="180"/>
    </location>
</feature>
<evidence type="ECO:0000256" key="4">
    <source>
        <dbReference type="SAM" id="Coils"/>
    </source>
</evidence>
<feature type="region of interest" description="Disordered" evidence="5">
    <location>
        <begin position="1001"/>
        <end position="1035"/>
    </location>
</feature>
<dbReference type="InterPro" id="IPR002110">
    <property type="entry name" value="Ankyrin_rpt"/>
</dbReference>
<dbReference type="Pfam" id="PF12796">
    <property type="entry name" value="Ank_2"/>
    <property type="match status" value="2"/>
</dbReference>
<dbReference type="Gene3D" id="1.25.40.20">
    <property type="entry name" value="Ankyrin repeat-containing domain"/>
    <property type="match status" value="4"/>
</dbReference>
<sequence>MRPPTSVRSLRSSLAQEVSPTNFRDLLSSELAEAQSELVALRGRLKGIREATAELRHRDAVEATEAPRRLARSEELAAEHCRTHQELWHLQHSLEQVEQRHRAVQEAGASELYAQWRDALHAHVRAGGLLDVEDFPFEAFLKQVSHVVPLTELEAKENAITDLKQDLLVMKAQVENAQETEAAVLARKAQLAAESAMLRMELQEQRATNQGWGQGRVRDATQKLQIREEQEHYRNLGEELEAQLLNDEEQLRASAARQAPVMSSLWLLGSKLSGAAQPPRRPSAEMSLLVRWATSGEVVFSEELNEGSGKTIRALKLELSRALSGEAEISRFRLRLSKDNDNTEMEDDVVLVPPLELKLVVLGLWPPNQELDEKFILACEEGCIAGVERSLRRPQNPNATDTVAAGNGETSLQRAAGKDHEAGALPHLTGTGGTNSLLGASMRGHSEVAHLLRARVDGLTPLHLAGMNGHLDVSRLLLEAGAPCNQAETADARTPLHVAAHHGHAHVAQLLLQARACCDQPATSGGTALHLAAGRGHLETVRLLLEAGASLNQKVKACNDRWTFMFTPLELAVEKAHLEVVRLLLQAGASPDVASSGDGSTPLHLASAHGQLEIACLLLQAGAAMDHAFPEGDALTPLHCAAASGHSSVVQFLLERGASCDPTTGNGSTPLHLAARGGHLQVVRLLVDFGADRNRTTTGEEAATPLELAAQHGEVVQVLCGTDTGSAKRRKRGGRANEAAGLAAPAESRIGGACPQNSGGSRRAAKEGGGTGVRAGSAQTRTSVEQRGGGGQPRGPRAPERGPGLSAERSAHPCGHGQCRTGAASPLGATRGGAPRGGSPAGSVGPHSRASRGRGERCAGTPGDECFPGRAETPRSTWDRVRAVPSSLGGPGDPSRDLCREILSSADIGCFDALEKISLQWDGLGVKRREEALQAVCLRDIHKTGMQEEEMIEGSRKLMFSAPLMALQEEQHGLRPMRTLGPLSHRIGGAENVQPLHAWDSTKTSSKRHPAKLASTTSPNKENENEDQVNRKLDEARADPAPLLEEASRCELEGAALTEALRTSLPGQRLGALCRLRQALASTAHPPIAGVLQSGGAELLVSALRPSTASTAACQVEAAWCLVQLSCGSPRQTKHLAQAGALRAGMAALQQESIAESSELCACCLQLLANAAGDEDRSLRDCLLHAEIVEVLGQLFGEMPGFSWTQLERADVLRNLTRLMAALCHSVSVSNLHRVECCADFFFQVLEGSTDREMLLMALEGLCHLLKANQESAACALAERLASAGFDLKQVEAMLALQSLSDTSAQVGFVLSEMGFES</sequence>
<feature type="repeat" description="ANK" evidence="3">
    <location>
        <begin position="524"/>
        <end position="556"/>
    </location>
</feature>
<evidence type="ECO:0000313" key="7">
    <source>
        <dbReference type="Proteomes" id="UP000604046"/>
    </source>
</evidence>
<dbReference type="InterPro" id="IPR036770">
    <property type="entry name" value="Ankyrin_rpt-contain_sf"/>
</dbReference>
<evidence type="ECO:0000256" key="1">
    <source>
        <dbReference type="ARBA" id="ARBA00022737"/>
    </source>
</evidence>
<feature type="compositionally biased region" description="Gly residues" evidence="5">
    <location>
        <begin position="830"/>
        <end position="840"/>
    </location>
</feature>
<dbReference type="SUPFAM" id="SSF48371">
    <property type="entry name" value="ARM repeat"/>
    <property type="match status" value="1"/>
</dbReference>